<keyword evidence="2" id="KW-0813">Transport</keyword>
<feature type="transmembrane region" description="Helical" evidence="6">
    <location>
        <begin position="289"/>
        <end position="308"/>
    </location>
</feature>
<gene>
    <name evidence="8" type="ORF">ISQ64_01510</name>
</gene>
<dbReference type="EMBL" id="JADHQD010000006">
    <property type="protein sequence ID" value="MBL6818064.1"/>
    <property type="molecule type" value="Genomic_DNA"/>
</dbReference>
<dbReference type="Gene3D" id="1.20.1250.20">
    <property type="entry name" value="MFS general substrate transporter like domains"/>
    <property type="match status" value="2"/>
</dbReference>
<dbReference type="PANTHER" id="PTHR12778">
    <property type="entry name" value="SOLUTE CARRIER FAMILY 33 ACETYL-COA TRANSPORTER -RELATED"/>
    <property type="match status" value="1"/>
</dbReference>
<dbReference type="SUPFAM" id="SSF103473">
    <property type="entry name" value="MFS general substrate transporter"/>
    <property type="match status" value="1"/>
</dbReference>
<feature type="transmembrane region" description="Helical" evidence="6">
    <location>
        <begin position="7"/>
        <end position="27"/>
    </location>
</feature>
<feature type="domain" description="Major facilitator superfamily (MFS) profile" evidence="7">
    <location>
        <begin position="6"/>
        <end position="411"/>
    </location>
</feature>
<dbReference type="PROSITE" id="PS50850">
    <property type="entry name" value="MFS"/>
    <property type="match status" value="1"/>
</dbReference>
<feature type="transmembrane region" description="Helical" evidence="6">
    <location>
        <begin position="169"/>
        <end position="189"/>
    </location>
</feature>
<evidence type="ECO:0000256" key="4">
    <source>
        <dbReference type="ARBA" id="ARBA00022989"/>
    </source>
</evidence>
<comment type="caution">
    <text evidence="8">The sequence shown here is derived from an EMBL/GenBank/DDBJ whole genome shotgun (WGS) entry which is preliminary data.</text>
</comment>
<accession>A0A937LJM9</accession>
<keyword evidence="3 6" id="KW-0812">Transmembrane</keyword>
<protein>
    <submittedName>
        <fullName evidence="8">MFS transporter</fullName>
    </submittedName>
</protein>
<dbReference type="PANTHER" id="PTHR12778:SF10">
    <property type="entry name" value="MAJOR FACILITATOR SUPERFAMILY DOMAIN-CONTAINING PROTEIN 3"/>
    <property type="match status" value="1"/>
</dbReference>
<feature type="transmembrane region" description="Helical" evidence="6">
    <location>
        <begin position="384"/>
        <end position="405"/>
    </location>
</feature>
<dbReference type="InterPro" id="IPR036259">
    <property type="entry name" value="MFS_trans_sf"/>
</dbReference>
<organism evidence="8 9">
    <name type="scientific">SAR86 cluster bacterium</name>
    <dbReference type="NCBI Taxonomy" id="2030880"/>
    <lineage>
        <taxon>Bacteria</taxon>
        <taxon>Pseudomonadati</taxon>
        <taxon>Pseudomonadota</taxon>
        <taxon>Gammaproteobacteria</taxon>
        <taxon>SAR86 cluster</taxon>
    </lineage>
</organism>
<keyword evidence="5 6" id="KW-0472">Membrane</keyword>
<feature type="transmembrane region" description="Helical" evidence="6">
    <location>
        <begin position="39"/>
        <end position="58"/>
    </location>
</feature>
<feature type="transmembrane region" description="Helical" evidence="6">
    <location>
        <begin position="219"/>
        <end position="239"/>
    </location>
</feature>
<dbReference type="AlphaFoldDB" id="A0A937LJM9"/>
<dbReference type="InterPro" id="IPR020846">
    <property type="entry name" value="MFS_dom"/>
</dbReference>
<feature type="transmembrane region" description="Helical" evidence="6">
    <location>
        <begin position="146"/>
        <end position="163"/>
    </location>
</feature>
<dbReference type="GO" id="GO:0016020">
    <property type="term" value="C:membrane"/>
    <property type="evidence" value="ECO:0007669"/>
    <property type="project" value="UniProtKB-SubCell"/>
</dbReference>
<dbReference type="InterPro" id="IPR011701">
    <property type="entry name" value="MFS"/>
</dbReference>
<evidence type="ECO:0000313" key="8">
    <source>
        <dbReference type="EMBL" id="MBL6818064.1"/>
    </source>
</evidence>
<sequence length="418" mass="46433">MYNLRKMFVMLSLGFGSGLPYILLISTTTAWLRDASIELSLIGFFAWITFAYAIKFLWAPLVDRFSVPYFSKYGHRKSWIALMQIIIISGLLLISNIDPVQSFLLFCVVAGLIAFAGSFQDIAIDAFRIEYAHITDQGNLAAAYQLGYRLAIIAATSLALIFADLNGWAMTYKLLAALMCFGFLGVILSSEEKNTELGKLNFSNSIYEPLKDFFSRFKFFMASILLLIIATYRLTDIVMGPMATPFYLDMGFTLTEIGAVVKVVALIASIIGIFIGGLLIKKINIYRSLLIGAFLVMITNMLFAYVAITEKNIISLASIVAMDSLAAGIVGTVNIAFLTSLVSKKYTAFQYALLTGFMTLPGFILKGLSGIWVESFQTSYGFEYGWMSFYIVTSLLTIPSILLLYSNRAFMQKHEVTL</sequence>
<dbReference type="Pfam" id="PF07690">
    <property type="entry name" value="MFS_1"/>
    <property type="match status" value="1"/>
</dbReference>
<dbReference type="InterPro" id="IPR004752">
    <property type="entry name" value="AmpG_permease/AT-1"/>
</dbReference>
<feature type="transmembrane region" description="Helical" evidence="6">
    <location>
        <begin position="79"/>
        <end position="97"/>
    </location>
</feature>
<evidence type="ECO:0000256" key="3">
    <source>
        <dbReference type="ARBA" id="ARBA00022692"/>
    </source>
</evidence>
<feature type="transmembrane region" description="Helical" evidence="6">
    <location>
        <begin position="259"/>
        <end position="280"/>
    </location>
</feature>
<reference evidence="8" key="1">
    <citation type="submission" date="2020-10" db="EMBL/GenBank/DDBJ databases">
        <title>Microbiome of the Black Sea water column analyzed by genome centric metagenomics.</title>
        <authorList>
            <person name="Cabello-Yeves P.J."/>
            <person name="Callieri C."/>
            <person name="Picazo A."/>
            <person name="Mehrshad M."/>
            <person name="Haro-Moreno J.M."/>
            <person name="Roda-Garcia J."/>
            <person name="Dzembekova N."/>
            <person name="Slabakova V."/>
            <person name="Slabakova N."/>
            <person name="Moncheva S."/>
            <person name="Rodriguez-Valera F."/>
        </authorList>
    </citation>
    <scope>NUCLEOTIDE SEQUENCE</scope>
    <source>
        <strain evidence="8">BS307-5m-G50</strain>
    </source>
</reference>
<dbReference type="NCBIfam" id="TIGR00901">
    <property type="entry name" value="2A0125"/>
    <property type="match status" value="1"/>
</dbReference>
<feature type="transmembrane region" description="Helical" evidence="6">
    <location>
        <begin position="103"/>
        <end position="125"/>
    </location>
</feature>
<dbReference type="Proteomes" id="UP000711391">
    <property type="component" value="Unassembled WGS sequence"/>
</dbReference>
<evidence type="ECO:0000256" key="2">
    <source>
        <dbReference type="ARBA" id="ARBA00022448"/>
    </source>
</evidence>
<feature type="transmembrane region" description="Helical" evidence="6">
    <location>
        <begin position="314"/>
        <end position="339"/>
    </location>
</feature>
<dbReference type="GO" id="GO:0022857">
    <property type="term" value="F:transmembrane transporter activity"/>
    <property type="evidence" value="ECO:0007669"/>
    <property type="project" value="InterPro"/>
</dbReference>
<name>A0A937LJM9_9GAMM</name>
<comment type="subcellular location">
    <subcellularLocation>
        <location evidence="1">Membrane</location>
        <topology evidence="1">Multi-pass membrane protein</topology>
    </subcellularLocation>
</comment>
<evidence type="ECO:0000259" key="7">
    <source>
        <dbReference type="PROSITE" id="PS50850"/>
    </source>
</evidence>
<evidence type="ECO:0000256" key="1">
    <source>
        <dbReference type="ARBA" id="ARBA00004141"/>
    </source>
</evidence>
<evidence type="ECO:0000313" key="9">
    <source>
        <dbReference type="Proteomes" id="UP000711391"/>
    </source>
</evidence>
<evidence type="ECO:0000256" key="5">
    <source>
        <dbReference type="ARBA" id="ARBA00023136"/>
    </source>
</evidence>
<keyword evidence="4 6" id="KW-1133">Transmembrane helix</keyword>
<proteinExistence type="predicted"/>
<feature type="transmembrane region" description="Helical" evidence="6">
    <location>
        <begin position="351"/>
        <end position="372"/>
    </location>
</feature>
<evidence type="ECO:0000256" key="6">
    <source>
        <dbReference type="SAM" id="Phobius"/>
    </source>
</evidence>